<gene>
    <name evidence="2" type="ORF">ANCCEY_10080</name>
</gene>
<dbReference type="EMBL" id="KE125159">
    <property type="protein sequence ID" value="EPB70821.1"/>
    <property type="molecule type" value="Genomic_DNA"/>
</dbReference>
<organism evidence="2 3">
    <name type="scientific">Ancylostoma ceylanicum</name>
    <dbReference type="NCBI Taxonomy" id="53326"/>
    <lineage>
        <taxon>Eukaryota</taxon>
        <taxon>Metazoa</taxon>
        <taxon>Ecdysozoa</taxon>
        <taxon>Nematoda</taxon>
        <taxon>Chromadorea</taxon>
        <taxon>Rhabditida</taxon>
        <taxon>Rhabditina</taxon>
        <taxon>Rhabditomorpha</taxon>
        <taxon>Strongyloidea</taxon>
        <taxon>Ancylostomatidae</taxon>
        <taxon>Ancylostomatinae</taxon>
        <taxon>Ancylostoma</taxon>
    </lineage>
</organism>
<protein>
    <recommendedName>
        <fullName evidence="4">Pacifastin domain-containing protein</fullName>
    </recommendedName>
</protein>
<evidence type="ECO:0000256" key="1">
    <source>
        <dbReference type="SAM" id="SignalP"/>
    </source>
</evidence>
<evidence type="ECO:0000313" key="3">
    <source>
        <dbReference type="Proteomes" id="UP000054495"/>
    </source>
</evidence>
<proteinExistence type="predicted"/>
<reference evidence="2 3" key="1">
    <citation type="submission" date="2013-05" db="EMBL/GenBank/DDBJ databases">
        <title>Draft genome of the parasitic nematode Anyclostoma ceylanicum.</title>
        <authorList>
            <person name="Mitreva M."/>
        </authorList>
    </citation>
    <scope>NUCLEOTIDE SEQUENCE [LARGE SCALE GENOMIC DNA]</scope>
</reference>
<evidence type="ECO:0008006" key="4">
    <source>
        <dbReference type="Google" id="ProtNLM"/>
    </source>
</evidence>
<dbReference type="AlphaFoldDB" id="A0A0D6LLF7"/>
<keyword evidence="1" id="KW-0732">Signal</keyword>
<keyword evidence="3" id="KW-1185">Reference proteome</keyword>
<dbReference type="Proteomes" id="UP000054495">
    <property type="component" value="Unassembled WGS sequence"/>
</dbReference>
<feature type="signal peptide" evidence="1">
    <location>
        <begin position="1"/>
        <end position="23"/>
    </location>
</feature>
<feature type="chain" id="PRO_5002307015" description="Pacifastin domain-containing protein" evidence="1">
    <location>
        <begin position="24"/>
        <end position="57"/>
    </location>
</feature>
<sequence length="57" mass="6327">MRLLTLIFTVFIVILSTAVSVNSFNVPPTGMCYVKSGKSCMRCDCEKPSKCYKGVCR</sequence>
<evidence type="ECO:0000313" key="2">
    <source>
        <dbReference type="EMBL" id="EPB70821.1"/>
    </source>
</evidence>
<accession>A0A0D6LLF7</accession>
<name>A0A0D6LLF7_9BILA</name>